<accession>A0A6G1IKQ0</accession>
<dbReference type="InterPro" id="IPR000782">
    <property type="entry name" value="FAS1_domain"/>
</dbReference>
<evidence type="ECO:0000313" key="4">
    <source>
        <dbReference type="Proteomes" id="UP000799291"/>
    </source>
</evidence>
<evidence type="ECO:0000256" key="1">
    <source>
        <dbReference type="SAM" id="SignalP"/>
    </source>
</evidence>
<feature type="signal peptide" evidence="1">
    <location>
        <begin position="1"/>
        <end position="17"/>
    </location>
</feature>
<protein>
    <recommendedName>
        <fullName evidence="2">FAS1 domain-containing protein</fullName>
    </recommendedName>
</protein>
<keyword evidence="1" id="KW-0732">Signal</keyword>
<evidence type="ECO:0000259" key="2">
    <source>
        <dbReference type="PROSITE" id="PS50213"/>
    </source>
</evidence>
<dbReference type="Proteomes" id="UP000799291">
    <property type="component" value="Unassembled WGS sequence"/>
</dbReference>
<sequence length="118" mass="12599">MRSTILVLTALFTATLGQTPSLSELIQSHPDLSILLDALSIVPDLATVLSGLTDITILAPTNSGFEALLAQGPNQENIAINDRIPDSVGTLLAYHVINGTFTSSDFTEIPTYVRTIFN</sequence>
<dbReference type="InterPro" id="IPR036378">
    <property type="entry name" value="FAS1_dom_sf"/>
</dbReference>
<dbReference type="AlphaFoldDB" id="A0A6G1IKQ0"/>
<gene>
    <name evidence="3" type="ORF">K458DRAFT_394470</name>
</gene>
<name>A0A6G1IKQ0_9PLEO</name>
<dbReference type="SUPFAM" id="SSF82153">
    <property type="entry name" value="FAS1 domain"/>
    <property type="match status" value="1"/>
</dbReference>
<dbReference type="EMBL" id="MU005608">
    <property type="protein sequence ID" value="KAF2678824.1"/>
    <property type="molecule type" value="Genomic_DNA"/>
</dbReference>
<evidence type="ECO:0000313" key="3">
    <source>
        <dbReference type="EMBL" id="KAF2678824.1"/>
    </source>
</evidence>
<organism evidence="3 4">
    <name type="scientific">Lentithecium fluviatile CBS 122367</name>
    <dbReference type="NCBI Taxonomy" id="1168545"/>
    <lineage>
        <taxon>Eukaryota</taxon>
        <taxon>Fungi</taxon>
        <taxon>Dikarya</taxon>
        <taxon>Ascomycota</taxon>
        <taxon>Pezizomycotina</taxon>
        <taxon>Dothideomycetes</taxon>
        <taxon>Pleosporomycetidae</taxon>
        <taxon>Pleosporales</taxon>
        <taxon>Massarineae</taxon>
        <taxon>Lentitheciaceae</taxon>
        <taxon>Lentithecium</taxon>
    </lineage>
</organism>
<dbReference type="OrthoDB" id="286301at2759"/>
<dbReference type="PROSITE" id="PS50213">
    <property type="entry name" value="FAS1"/>
    <property type="match status" value="1"/>
</dbReference>
<keyword evidence="4" id="KW-1185">Reference proteome</keyword>
<dbReference type="Gene3D" id="2.30.180.10">
    <property type="entry name" value="FAS1 domain"/>
    <property type="match status" value="1"/>
</dbReference>
<dbReference type="Pfam" id="PF02469">
    <property type="entry name" value="Fasciclin"/>
    <property type="match status" value="1"/>
</dbReference>
<proteinExistence type="predicted"/>
<feature type="chain" id="PRO_5026096668" description="FAS1 domain-containing protein" evidence="1">
    <location>
        <begin position="18"/>
        <end position="118"/>
    </location>
</feature>
<reference evidence="3" key="1">
    <citation type="journal article" date="2020" name="Stud. Mycol.">
        <title>101 Dothideomycetes genomes: a test case for predicting lifestyles and emergence of pathogens.</title>
        <authorList>
            <person name="Haridas S."/>
            <person name="Albert R."/>
            <person name="Binder M."/>
            <person name="Bloem J."/>
            <person name="Labutti K."/>
            <person name="Salamov A."/>
            <person name="Andreopoulos B."/>
            <person name="Baker S."/>
            <person name="Barry K."/>
            <person name="Bills G."/>
            <person name="Bluhm B."/>
            <person name="Cannon C."/>
            <person name="Castanera R."/>
            <person name="Culley D."/>
            <person name="Daum C."/>
            <person name="Ezra D."/>
            <person name="Gonzalez J."/>
            <person name="Henrissat B."/>
            <person name="Kuo A."/>
            <person name="Liang C."/>
            <person name="Lipzen A."/>
            <person name="Lutzoni F."/>
            <person name="Magnuson J."/>
            <person name="Mondo S."/>
            <person name="Nolan M."/>
            <person name="Ohm R."/>
            <person name="Pangilinan J."/>
            <person name="Park H.-J."/>
            <person name="Ramirez L."/>
            <person name="Alfaro M."/>
            <person name="Sun H."/>
            <person name="Tritt A."/>
            <person name="Yoshinaga Y."/>
            <person name="Zwiers L.-H."/>
            <person name="Turgeon B."/>
            <person name="Goodwin S."/>
            <person name="Spatafora J."/>
            <person name="Crous P."/>
            <person name="Grigoriev I."/>
        </authorList>
    </citation>
    <scope>NUCLEOTIDE SEQUENCE</scope>
    <source>
        <strain evidence="3">CBS 122367</strain>
    </source>
</reference>
<feature type="domain" description="FAS1" evidence="2">
    <location>
        <begin position="19"/>
        <end position="118"/>
    </location>
</feature>